<feature type="transmembrane region" description="Helical" evidence="1">
    <location>
        <begin position="12"/>
        <end position="28"/>
    </location>
</feature>
<protein>
    <recommendedName>
        <fullName evidence="4">Thioredoxin domain-containing protein</fullName>
    </recommendedName>
</protein>
<gene>
    <name evidence="2" type="ORF">A2945_00225</name>
</gene>
<sequence>MNHKARTRRNWIITASIFVLVVSGLLYYQSMPGDYDEFAKCLKEKGTIFYGAFWCPHCQKQKAMFGNSAKYLPYVECSTPDGRGMIASCKEKGVEGYPTWVYPDGSRESGEIRLERLAEKTGCEIHPTP</sequence>
<evidence type="ECO:0000256" key="1">
    <source>
        <dbReference type="SAM" id="Phobius"/>
    </source>
</evidence>
<organism evidence="2 3">
    <name type="scientific">Candidatus Liptonbacteria bacterium RIFCSPLOWO2_01_FULL_52_25</name>
    <dbReference type="NCBI Taxonomy" id="1798650"/>
    <lineage>
        <taxon>Bacteria</taxon>
        <taxon>Candidatus Liptoniibacteriota</taxon>
    </lineage>
</organism>
<keyword evidence="1" id="KW-0472">Membrane</keyword>
<dbReference type="PANTHER" id="PTHR34573:SF1">
    <property type="entry name" value="VITAMIN K EPOXIDE REDUCTASE DOMAIN-CONTAINING PROTEIN"/>
    <property type="match status" value="1"/>
</dbReference>
<dbReference type="Proteomes" id="UP000178880">
    <property type="component" value="Unassembled WGS sequence"/>
</dbReference>
<comment type="caution">
    <text evidence="2">The sequence shown here is derived from an EMBL/GenBank/DDBJ whole genome shotgun (WGS) entry which is preliminary data.</text>
</comment>
<evidence type="ECO:0000313" key="3">
    <source>
        <dbReference type="Proteomes" id="UP000178880"/>
    </source>
</evidence>
<accession>A0A1G2CFV2</accession>
<evidence type="ECO:0008006" key="4">
    <source>
        <dbReference type="Google" id="ProtNLM"/>
    </source>
</evidence>
<dbReference type="EMBL" id="MHLA01000007">
    <property type="protein sequence ID" value="OGZ00107.1"/>
    <property type="molecule type" value="Genomic_DNA"/>
</dbReference>
<dbReference type="Gene3D" id="3.40.30.10">
    <property type="entry name" value="Glutaredoxin"/>
    <property type="match status" value="1"/>
</dbReference>
<reference evidence="2 3" key="1">
    <citation type="journal article" date="2016" name="Nat. Commun.">
        <title>Thousands of microbial genomes shed light on interconnected biogeochemical processes in an aquifer system.</title>
        <authorList>
            <person name="Anantharaman K."/>
            <person name="Brown C.T."/>
            <person name="Hug L.A."/>
            <person name="Sharon I."/>
            <person name="Castelle C.J."/>
            <person name="Probst A.J."/>
            <person name="Thomas B.C."/>
            <person name="Singh A."/>
            <person name="Wilkins M.J."/>
            <person name="Karaoz U."/>
            <person name="Brodie E.L."/>
            <person name="Williams K.H."/>
            <person name="Hubbard S.S."/>
            <person name="Banfield J.F."/>
        </authorList>
    </citation>
    <scope>NUCLEOTIDE SEQUENCE [LARGE SCALE GENOMIC DNA]</scope>
</reference>
<dbReference type="InterPro" id="IPR036249">
    <property type="entry name" value="Thioredoxin-like_sf"/>
</dbReference>
<evidence type="ECO:0000313" key="2">
    <source>
        <dbReference type="EMBL" id="OGZ00107.1"/>
    </source>
</evidence>
<keyword evidence="1" id="KW-1133">Transmembrane helix</keyword>
<dbReference type="STRING" id="1798650.A2945_00225"/>
<keyword evidence="1" id="KW-0812">Transmembrane</keyword>
<dbReference type="PANTHER" id="PTHR34573">
    <property type="entry name" value="VKC DOMAIN-CONTAINING PROTEIN"/>
    <property type="match status" value="1"/>
</dbReference>
<dbReference type="SUPFAM" id="SSF52833">
    <property type="entry name" value="Thioredoxin-like"/>
    <property type="match status" value="1"/>
</dbReference>
<dbReference type="AlphaFoldDB" id="A0A1G2CFV2"/>
<name>A0A1G2CFV2_9BACT</name>
<proteinExistence type="predicted"/>